<evidence type="ECO:0000256" key="5">
    <source>
        <dbReference type="ARBA" id="ARBA00022989"/>
    </source>
</evidence>
<accession>A0A3B0W0E7</accession>
<gene>
    <name evidence="8" type="ORF">MNBD_DELTA03-587</name>
</gene>
<dbReference type="AlphaFoldDB" id="A0A3B0W0E7"/>
<dbReference type="PROSITE" id="PS51257">
    <property type="entry name" value="PROKAR_LIPOPROTEIN"/>
    <property type="match status" value="1"/>
</dbReference>
<feature type="transmembrane region" description="Helical" evidence="7">
    <location>
        <begin position="149"/>
        <end position="167"/>
    </location>
</feature>
<evidence type="ECO:0000256" key="2">
    <source>
        <dbReference type="ARBA" id="ARBA00022475"/>
    </source>
</evidence>
<reference evidence="8" key="1">
    <citation type="submission" date="2018-06" db="EMBL/GenBank/DDBJ databases">
        <authorList>
            <person name="Zhirakovskaya E."/>
        </authorList>
    </citation>
    <scope>NUCLEOTIDE SEQUENCE</scope>
</reference>
<keyword evidence="6 7" id="KW-0472">Membrane</keyword>
<dbReference type="InterPro" id="IPR051800">
    <property type="entry name" value="PqiA-PqiB_transport"/>
</dbReference>
<protein>
    <submittedName>
        <fullName evidence="8">Paraquat-inducible protein A</fullName>
    </submittedName>
</protein>
<dbReference type="GO" id="GO:0005886">
    <property type="term" value="C:plasma membrane"/>
    <property type="evidence" value="ECO:0007669"/>
    <property type="project" value="UniProtKB-SubCell"/>
</dbReference>
<dbReference type="InterPro" id="IPR007498">
    <property type="entry name" value="PqiA-like"/>
</dbReference>
<dbReference type="PANTHER" id="PTHR30462">
    <property type="entry name" value="INTERMEMBRANE TRANSPORT PROTEIN PQIB-RELATED"/>
    <property type="match status" value="1"/>
</dbReference>
<organism evidence="8">
    <name type="scientific">hydrothermal vent metagenome</name>
    <dbReference type="NCBI Taxonomy" id="652676"/>
    <lineage>
        <taxon>unclassified sequences</taxon>
        <taxon>metagenomes</taxon>
        <taxon>ecological metagenomes</taxon>
    </lineage>
</organism>
<evidence type="ECO:0000256" key="7">
    <source>
        <dbReference type="SAM" id="Phobius"/>
    </source>
</evidence>
<dbReference type="Pfam" id="PF04403">
    <property type="entry name" value="PqiA"/>
    <property type="match status" value="1"/>
</dbReference>
<name>A0A3B0W0E7_9ZZZZ</name>
<feature type="transmembrane region" description="Helical" evidence="7">
    <location>
        <begin position="179"/>
        <end position="198"/>
    </location>
</feature>
<evidence type="ECO:0000256" key="4">
    <source>
        <dbReference type="ARBA" id="ARBA00022692"/>
    </source>
</evidence>
<sequence>MKETAVTALGASLLSCRTCRKLNQVRHLPKGCHQLCSRCGTRLYFRKPNSLARSWALTLTALILYIPANLLPVMTVISYGRGKPNTILSGVIHLIAAGMYPIALVVFVASIVVPIVKLIVITCLLISVQKKSRWHPKQRTMLYRVTEGIGRWSMLDIFVIGILTALVKLGSIATIEPGLGAVFFAGVVITTILAAMSFDPRLIWDAMEEEQ</sequence>
<feature type="transmembrane region" description="Helical" evidence="7">
    <location>
        <begin position="55"/>
        <end position="79"/>
    </location>
</feature>
<dbReference type="PANTHER" id="PTHR30462:SF3">
    <property type="entry name" value="INTERMEMBRANE TRANSPORT PROTEIN PQIA"/>
    <property type="match status" value="1"/>
</dbReference>
<dbReference type="EMBL" id="UOEX01000231">
    <property type="protein sequence ID" value="VAW38036.1"/>
    <property type="molecule type" value="Genomic_DNA"/>
</dbReference>
<evidence type="ECO:0000313" key="8">
    <source>
        <dbReference type="EMBL" id="VAW38036.1"/>
    </source>
</evidence>
<keyword evidence="2" id="KW-1003">Cell membrane</keyword>
<evidence type="ECO:0000256" key="1">
    <source>
        <dbReference type="ARBA" id="ARBA00004533"/>
    </source>
</evidence>
<proteinExistence type="predicted"/>
<feature type="transmembrane region" description="Helical" evidence="7">
    <location>
        <begin position="99"/>
        <end position="128"/>
    </location>
</feature>
<comment type="subcellular location">
    <subcellularLocation>
        <location evidence="1">Cell inner membrane</location>
    </subcellularLocation>
</comment>
<keyword evidence="3" id="KW-0997">Cell inner membrane</keyword>
<evidence type="ECO:0000256" key="6">
    <source>
        <dbReference type="ARBA" id="ARBA00023136"/>
    </source>
</evidence>
<keyword evidence="4 7" id="KW-0812">Transmembrane</keyword>
<evidence type="ECO:0000256" key="3">
    <source>
        <dbReference type="ARBA" id="ARBA00022519"/>
    </source>
</evidence>
<keyword evidence="5 7" id="KW-1133">Transmembrane helix</keyword>